<evidence type="ECO:0000256" key="1">
    <source>
        <dbReference type="ARBA" id="ARBA00004167"/>
    </source>
</evidence>
<keyword evidence="7 9" id="KW-0811">Translocation</keyword>
<dbReference type="PANTHER" id="PTHR33162:SF1">
    <property type="entry name" value="SEC-INDEPENDENT PROTEIN TRANSLOCASE PROTEIN TATA, CHLOROPLASTIC"/>
    <property type="match status" value="1"/>
</dbReference>
<organism evidence="11 12">
    <name type="scientific">Salinicola endophyticus</name>
    <dbReference type="NCBI Taxonomy" id="1949083"/>
    <lineage>
        <taxon>Bacteria</taxon>
        <taxon>Pseudomonadati</taxon>
        <taxon>Pseudomonadota</taxon>
        <taxon>Gammaproteobacteria</taxon>
        <taxon>Oceanospirillales</taxon>
        <taxon>Halomonadaceae</taxon>
        <taxon>Salinicola</taxon>
    </lineage>
</organism>
<dbReference type="InterPro" id="IPR018448">
    <property type="entry name" value="TatB"/>
</dbReference>
<comment type="similarity">
    <text evidence="9">Belongs to the TatB family.</text>
</comment>
<comment type="subcellular location">
    <subcellularLocation>
        <location evidence="9">Cell membrane</location>
        <topology evidence="9">Single-pass membrane protein</topology>
    </subcellularLocation>
    <subcellularLocation>
        <location evidence="1">Membrane</location>
        <topology evidence="1">Single-pass membrane protein</topology>
    </subcellularLocation>
</comment>
<keyword evidence="4 9" id="KW-0812">Transmembrane</keyword>
<evidence type="ECO:0000256" key="5">
    <source>
        <dbReference type="ARBA" id="ARBA00022927"/>
    </source>
</evidence>
<evidence type="ECO:0000256" key="9">
    <source>
        <dbReference type="HAMAP-Rule" id="MF_00237"/>
    </source>
</evidence>
<keyword evidence="2 9" id="KW-0813">Transport</keyword>
<dbReference type="EMBL" id="CP035631">
    <property type="protein sequence ID" value="WFF41927.1"/>
    <property type="molecule type" value="Genomic_DNA"/>
</dbReference>
<evidence type="ECO:0000256" key="3">
    <source>
        <dbReference type="ARBA" id="ARBA00022475"/>
    </source>
</evidence>
<dbReference type="Gene3D" id="1.20.5.3310">
    <property type="match status" value="1"/>
</dbReference>
<gene>
    <name evidence="9 11" type="primary">tatB</name>
    <name evidence="11" type="ORF">EVC62_10645</name>
</gene>
<keyword evidence="8 9" id="KW-0472">Membrane</keyword>
<dbReference type="Pfam" id="PF02416">
    <property type="entry name" value="TatA_B_E"/>
    <property type="match status" value="1"/>
</dbReference>
<dbReference type="PANTHER" id="PTHR33162">
    <property type="entry name" value="SEC-INDEPENDENT PROTEIN TRANSLOCASE PROTEIN TATA, CHLOROPLASTIC"/>
    <property type="match status" value="1"/>
</dbReference>
<keyword evidence="12" id="KW-1185">Reference proteome</keyword>
<evidence type="ECO:0000313" key="12">
    <source>
        <dbReference type="Proteomes" id="UP001321526"/>
    </source>
</evidence>
<feature type="compositionally biased region" description="Low complexity" evidence="10">
    <location>
        <begin position="113"/>
        <end position="133"/>
    </location>
</feature>
<keyword evidence="3 9" id="KW-1003">Cell membrane</keyword>
<feature type="compositionally biased region" description="Basic and acidic residues" evidence="10">
    <location>
        <begin position="75"/>
        <end position="110"/>
    </location>
</feature>
<evidence type="ECO:0000256" key="8">
    <source>
        <dbReference type="ARBA" id="ARBA00023136"/>
    </source>
</evidence>
<reference evidence="11 12" key="1">
    <citation type="submission" date="2019-01" db="EMBL/GenBank/DDBJ databases">
        <title>Genome sequence of Salinicola endophyticus REST5.</title>
        <authorList>
            <person name="Nascimento F.X."/>
        </authorList>
    </citation>
    <scope>NUCLEOTIDE SEQUENCE [LARGE SCALE GENOMIC DNA]</scope>
    <source>
        <strain evidence="11 12">REST5</strain>
    </source>
</reference>
<dbReference type="PRINTS" id="PR01506">
    <property type="entry name" value="TATBPROTEIN"/>
</dbReference>
<comment type="subunit">
    <text evidence="9">The Tat system comprises two distinct complexes: a TatABC complex, containing multiple copies of TatA, TatB and TatC subunits, and a separate TatA complex, containing only TatA subunits. Substrates initially bind to the TatABC complex, which probably triggers association of the separate TatA complex to form the active translocon.</text>
</comment>
<evidence type="ECO:0000256" key="7">
    <source>
        <dbReference type="ARBA" id="ARBA00023010"/>
    </source>
</evidence>
<name>A0ABY8FGI0_9GAMM</name>
<dbReference type="InterPro" id="IPR003369">
    <property type="entry name" value="TatA/B/E"/>
</dbReference>
<proteinExistence type="inferred from homology"/>
<evidence type="ECO:0000256" key="10">
    <source>
        <dbReference type="SAM" id="MobiDB-lite"/>
    </source>
</evidence>
<keyword evidence="6 9" id="KW-1133">Transmembrane helix</keyword>
<accession>A0ABY8FGI0</accession>
<evidence type="ECO:0000256" key="6">
    <source>
        <dbReference type="ARBA" id="ARBA00022989"/>
    </source>
</evidence>
<evidence type="ECO:0000313" key="11">
    <source>
        <dbReference type="EMBL" id="WFF41927.1"/>
    </source>
</evidence>
<dbReference type="NCBIfam" id="TIGR01410">
    <property type="entry name" value="tatB"/>
    <property type="match status" value="1"/>
</dbReference>
<comment type="function">
    <text evidence="9">Part of the twin-arginine translocation (Tat) system that transports large folded proteins containing a characteristic twin-arginine motif in their signal peptide across membranes. Together with TatC, TatB is part of a receptor directly interacting with Tat signal peptides. TatB may form an oligomeric binding site that transiently accommodates folded Tat precursor proteins before their translocation.</text>
</comment>
<dbReference type="HAMAP" id="MF_00237">
    <property type="entry name" value="TatB"/>
    <property type="match status" value="1"/>
</dbReference>
<feature type="region of interest" description="Disordered" evidence="10">
    <location>
        <begin position="75"/>
        <end position="185"/>
    </location>
</feature>
<sequence length="185" mass="20000">MFDIGFFELLLIGIVGLLVLGPERLPIAARTAGLWIGRIRRSVANMQREITSQLEAEELRQKLAEQQRKLDEGVGRVRQEVEQGQRQLDEGVGRARHEVEKTLGSDEARRGTARATSDDSTPTDAASPDAASSEQASVPHSPQPDDPAPAKHFDAVSPPADPPPRPADDLPAPASGTEDKDSNTR</sequence>
<keyword evidence="5 9" id="KW-0653">Protein transport</keyword>
<evidence type="ECO:0000256" key="4">
    <source>
        <dbReference type="ARBA" id="ARBA00022692"/>
    </source>
</evidence>
<protein>
    <recommendedName>
        <fullName evidence="9">Sec-independent protein translocase protein TatB</fullName>
    </recommendedName>
</protein>
<evidence type="ECO:0000256" key="2">
    <source>
        <dbReference type="ARBA" id="ARBA00022448"/>
    </source>
</evidence>
<dbReference type="RefSeq" id="WP_282234848.1">
    <property type="nucleotide sequence ID" value="NZ_CP035631.1"/>
</dbReference>
<dbReference type="Proteomes" id="UP001321526">
    <property type="component" value="Chromosome"/>
</dbReference>